<dbReference type="RefSeq" id="WP_047763987.1">
    <property type="nucleotide sequence ID" value="NZ_LAQL01000006.1"/>
</dbReference>
<dbReference type="InterPro" id="IPR036263">
    <property type="entry name" value="Chorismate_II_sf"/>
</dbReference>
<dbReference type="InterPro" id="IPR002701">
    <property type="entry name" value="CM_II_prokaryot"/>
</dbReference>
<dbReference type="STRING" id="1489064.WH96_09835"/>
<dbReference type="GO" id="GO:0009697">
    <property type="term" value="P:salicylic acid biosynthetic process"/>
    <property type="evidence" value="ECO:0007669"/>
    <property type="project" value="TreeGrafter"/>
</dbReference>
<keyword evidence="5" id="KW-1185">Reference proteome</keyword>
<evidence type="ECO:0000256" key="1">
    <source>
        <dbReference type="ARBA" id="ARBA00012404"/>
    </source>
</evidence>
<proteinExistence type="predicted"/>
<dbReference type="InterPro" id="IPR036979">
    <property type="entry name" value="CM_dom_sf"/>
</dbReference>
<dbReference type="SMART" id="SM00830">
    <property type="entry name" value="CM_2"/>
    <property type="match status" value="1"/>
</dbReference>
<dbReference type="OrthoDB" id="514491at2"/>
<evidence type="ECO:0000313" key="5">
    <source>
        <dbReference type="Proteomes" id="UP000035444"/>
    </source>
</evidence>
<dbReference type="PANTHER" id="PTHR38041">
    <property type="entry name" value="CHORISMATE MUTASE"/>
    <property type="match status" value="1"/>
</dbReference>
<organism evidence="4 5">
    <name type="scientific">Kiloniella spongiae</name>
    <dbReference type="NCBI Taxonomy" id="1489064"/>
    <lineage>
        <taxon>Bacteria</taxon>
        <taxon>Pseudomonadati</taxon>
        <taxon>Pseudomonadota</taxon>
        <taxon>Alphaproteobacteria</taxon>
        <taxon>Rhodospirillales</taxon>
        <taxon>Kiloniellaceae</taxon>
        <taxon>Kiloniella</taxon>
    </lineage>
</organism>
<dbReference type="GO" id="GO:0046417">
    <property type="term" value="P:chorismate metabolic process"/>
    <property type="evidence" value="ECO:0007669"/>
    <property type="project" value="InterPro"/>
</dbReference>
<dbReference type="GO" id="GO:0004106">
    <property type="term" value="F:chorismate mutase activity"/>
    <property type="evidence" value="ECO:0007669"/>
    <property type="project" value="UniProtKB-EC"/>
</dbReference>
<comment type="caution">
    <text evidence="4">The sequence shown here is derived from an EMBL/GenBank/DDBJ whole genome shotgun (WGS) entry which is preliminary data.</text>
</comment>
<dbReference type="Pfam" id="PF01817">
    <property type="entry name" value="CM_2"/>
    <property type="match status" value="1"/>
</dbReference>
<dbReference type="EC" id="5.4.99.5" evidence="1"/>
<dbReference type="Gene3D" id="1.20.59.10">
    <property type="entry name" value="Chorismate mutase"/>
    <property type="match status" value="1"/>
</dbReference>
<dbReference type="InterPro" id="IPR051331">
    <property type="entry name" value="Chorismate_mutase-related"/>
</dbReference>
<name>A0A0H2MEH9_9PROT</name>
<evidence type="ECO:0000259" key="3">
    <source>
        <dbReference type="PROSITE" id="PS51168"/>
    </source>
</evidence>
<gene>
    <name evidence="4" type="ORF">WH96_09835</name>
</gene>
<sequence length="93" mass="11006">MELLSPYRRRIDDLDDQIMELFSQRFEVIREVAELKNKHNIPAILQDRVDEVRERNAETGAQKGLDADFIRKLYTLIIDEACELEDRLMGNKE</sequence>
<dbReference type="EMBL" id="LAQL01000006">
    <property type="protein sequence ID" value="KLN60773.1"/>
    <property type="molecule type" value="Genomic_DNA"/>
</dbReference>
<accession>A0A0H2MEH9</accession>
<dbReference type="AlphaFoldDB" id="A0A0H2MEH9"/>
<dbReference type="PANTHER" id="PTHR38041:SF1">
    <property type="entry name" value="CHORISMATE MUTASE"/>
    <property type="match status" value="1"/>
</dbReference>
<evidence type="ECO:0000313" key="4">
    <source>
        <dbReference type="EMBL" id="KLN60773.1"/>
    </source>
</evidence>
<evidence type="ECO:0000256" key="2">
    <source>
        <dbReference type="ARBA" id="ARBA00023235"/>
    </source>
</evidence>
<protein>
    <recommendedName>
        <fullName evidence="1">chorismate mutase</fullName>
        <ecNumber evidence="1">5.4.99.5</ecNumber>
    </recommendedName>
</protein>
<reference evidence="4 5" key="1">
    <citation type="submission" date="2015-03" db="EMBL/GenBank/DDBJ databases">
        <title>Genome Sequence of Kiloniella spongiae MEBiC09566, isolated from a marine sponge.</title>
        <authorList>
            <person name="Shao Z."/>
            <person name="Wang L."/>
            <person name="Li X."/>
        </authorList>
    </citation>
    <scope>NUCLEOTIDE SEQUENCE [LARGE SCALE GENOMIC DNA]</scope>
    <source>
        <strain evidence="4 5">MEBiC09566</strain>
    </source>
</reference>
<dbReference type="PROSITE" id="PS51168">
    <property type="entry name" value="CHORISMATE_MUT_2"/>
    <property type="match status" value="1"/>
</dbReference>
<dbReference type="SUPFAM" id="SSF48600">
    <property type="entry name" value="Chorismate mutase II"/>
    <property type="match status" value="1"/>
</dbReference>
<keyword evidence="2" id="KW-0413">Isomerase</keyword>
<feature type="domain" description="Chorismate mutase" evidence="3">
    <location>
        <begin position="1"/>
        <end position="89"/>
    </location>
</feature>
<dbReference type="Proteomes" id="UP000035444">
    <property type="component" value="Unassembled WGS sequence"/>
</dbReference>